<dbReference type="EMBL" id="BAAAFE010000001">
    <property type="protein sequence ID" value="GAA0860812.1"/>
    <property type="molecule type" value="Genomic_DNA"/>
</dbReference>
<keyword evidence="4" id="KW-1185">Reference proteome</keyword>
<organism evidence="3 4">
    <name type="scientific">Sphingopyxis soli</name>
    <dbReference type="NCBI Taxonomy" id="592051"/>
    <lineage>
        <taxon>Bacteria</taxon>
        <taxon>Pseudomonadati</taxon>
        <taxon>Pseudomonadota</taxon>
        <taxon>Alphaproteobacteria</taxon>
        <taxon>Sphingomonadales</taxon>
        <taxon>Sphingomonadaceae</taxon>
        <taxon>Sphingopyxis</taxon>
    </lineage>
</organism>
<dbReference type="Pfam" id="PF02625">
    <property type="entry name" value="XdhC_CoxI"/>
    <property type="match status" value="1"/>
</dbReference>
<feature type="domain" description="XdhC Rossmann" evidence="2">
    <location>
        <begin position="161"/>
        <end position="300"/>
    </location>
</feature>
<feature type="domain" description="XdhC- CoxI" evidence="1">
    <location>
        <begin position="22"/>
        <end position="83"/>
    </location>
</feature>
<evidence type="ECO:0000259" key="1">
    <source>
        <dbReference type="Pfam" id="PF02625"/>
    </source>
</evidence>
<dbReference type="PANTHER" id="PTHR30388:SF4">
    <property type="entry name" value="MOLYBDENUM COFACTOR INSERTION CHAPERONE PAOD"/>
    <property type="match status" value="1"/>
</dbReference>
<proteinExistence type="predicted"/>
<sequence>MTPLATTPADILRFALDAPAGEAVLVTLVGIAGSSPRALGAQMVVRSDGDYRGSFSGGCIEAAIVGEARSILRAGESRIVRFGAGSPYIDIRLPCGGGIDLLFTPRPDPGAIAATLARLDAREPAAISISGAGITAARSAATCGWSGDGFLRPFVPSLRIVAMGHGDALVATARLAHFLGADVRALSPASTDVAGLAAAGIAATPIDHRAPPPLRGDRWTAFTLLFHDHEWEEVLLPWALRQPHLHVGAIGGAQSRRDRLRMLRDKGFDEPTLAHFRNPAGLIPATRDPATLALSVIAQIVAAYQADGAGAQKQAAETVGLYD</sequence>
<evidence type="ECO:0000259" key="2">
    <source>
        <dbReference type="Pfam" id="PF13478"/>
    </source>
</evidence>
<protein>
    <submittedName>
        <fullName evidence="3">Molybdenum cofactor insertion chaperone PaoD</fullName>
    </submittedName>
</protein>
<dbReference type="PANTHER" id="PTHR30388">
    <property type="entry name" value="ALDEHYDE OXIDOREDUCTASE MOLYBDENUM COFACTOR ASSEMBLY PROTEIN"/>
    <property type="match status" value="1"/>
</dbReference>
<name>A0ABN1LVY5_9SPHN</name>
<dbReference type="RefSeq" id="WP_215353544.1">
    <property type="nucleotide sequence ID" value="NZ_BAAAFE010000001.1"/>
</dbReference>
<reference evidence="3 4" key="1">
    <citation type="journal article" date="2019" name="Int. J. Syst. Evol. Microbiol.">
        <title>The Global Catalogue of Microorganisms (GCM) 10K type strain sequencing project: providing services to taxonomists for standard genome sequencing and annotation.</title>
        <authorList>
            <consortium name="The Broad Institute Genomics Platform"/>
            <consortium name="The Broad Institute Genome Sequencing Center for Infectious Disease"/>
            <person name="Wu L."/>
            <person name="Ma J."/>
        </authorList>
    </citation>
    <scope>NUCLEOTIDE SEQUENCE [LARGE SCALE GENOMIC DNA]</scope>
    <source>
        <strain evidence="3 4">JCM 15910</strain>
    </source>
</reference>
<comment type="caution">
    <text evidence="3">The sequence shown here is derived from an EMBL/GenBank/DDBJ whole genome shotgun (WGS) entry which is preliminary data.</text>
</comment>
<evidence type="ECO:0000313" key="4">
    <source>
        <dbReference type="Proteomes" id="UP001500738"/>
    </source>
</evidence>
<dbReference type="InterPro" id="IPR052698">
    <property type="entry name" value="MoCofactor_Util/Proc"/>
</dbReference>
<dbReference type="Gene3D" id="3.40.50.720">
    <property type="entry name" value="NAD(P)-binding Rossmann-like Domain"/>
    <property type="match status" value="1"/>
</dbReference>
<dbReference type="Proteomes" id="UP001500738">
    <property type="component" value="Unassembled WGS sequence"/>
</dbReference>
<dbReference type="InterPro" id="IPR027051">
    <property type="entry name" value="XdhC_Rossmann_dom"/>
</dbReference>
<dbReference type="Pfam" id="PF13478">
    <property type="entry name" value="XdhC_C"/>
    <property type="match status" value="1"/>
</dbReference>
<accession>A0ABN1LVY5</accession>
<dbReference type="InterPro" id="IPR003777">
    <property type="entry name" value="XdhC_CoxI"/>
</dbReference>
<evidence type="ECO:0000313" key="3">
    <source>
        <dbReference type="EMBL" id="GAA0860812.1"/>
    </source>
</evidence>
<gene>
    <name evidence="3" type="primary">paoD</name>
    <name evidence="3" type="ORF">GCM10009115_00870</name>
</gene>